<dbReference type="CDD" id="cd03784">
    <property type="entry name" value="GT1_Gtf-like"/>
    <property type="match status" value="1"/>
</dbReference>
<keyword evidence="1" id="KW-0808">Transferase</keyword>
<dbReference type="InterPro" id="IPR002213">
    <property type="entry name" value="UDP_glucos_trans"/>
</dbReference>
<sequence length="517" mass="57453">MSKSTFRKHIALHAMGAWGHNKPLITIAILIAEARKDVVLTLLTNNFIYPKVMGELSKLPQERYKAIEAQINVLDLVPPSPEPLKFDVEVVPAFEQLFKQTGNLTCLSSGKTVNCSDLPQISLAIVDPFAKYLVDGIRAIATSSQVPILAWLTGSAGPIIHAWGPGKLGGKGDDYALIREEINKTGRSQVELYLEIVAATNGKVAQVPGYPPLYDYELYPQQVPDMSVQASAIFTMMGAESIKASNGIICIATSVLEREAVVACKDYYNSVGKEFFAIGPMSLIRAPEKQENGITSQVVLFLDKMQAELGEKSVLYISFGTFWWPSDPTIFEAIINELVSSKTPFILSHPSPLCHFSDQLKQIISESPYALELVWSPQEKILTHPATGWFLTHGGWNSVQEALEYKVPLIFWPFGADQPLNSALITCQHKAGFELLEVRTGEKGRQRPYRYKDGFCPTFTVDSARKEVVDLLGELESEKGRIVRTNWEALANECGKVWEENGEARLELSRLIEKYLD</sequence>
<comment type="caution">
    <text evidence="2">The sequence shown here is derived from an EMBL/GenBank/DDBJ whole genome shotgun (WGS) entry which is preliminary data.</text>
</comment>
<dbReference type="AlphaFoldDB" id="A0A0W0FUZ2"/>
<dbReference type="EMBL" id="LATX01001611">
    <property type="protein sequence ID" value="KTB40064.1"/>
    <property type="molecule type" value="Genomic_DNA"/>
</dbReference>
<evidence type="ECO:0000313" key="2">
    <source>
        <dbReference type="EMBL" id="KTB40064.1"/>
    </source>
</evidence>
<dbReference type="PANTHER" id="PTHR48045:SF34">
    <property type="entry name" value="ISOFLAVONE 7-O-GLUCOSYLTRANSFERASE 1-LIKE"/>
    <property type="match status" value="1"/>
</dbReference>
<name>A0A0W0FUZ2_MONRR</name>
<protein>
    <recommendedName>
        <fullName evidence="4">Glycosyltransferase family 1 protein</fullName>
    </recommendedName>
</protein>
<dbReference type="Proteomes" id="UP000054988">
    <property type="component" value="Unassembled WGS sequence"/>
</dbReference>
<dbReference type="Pfam" id="PF00201">
    <property type="entry name" value="UDPGT"/>
    <property type="match status" value="1"/>
</dbReference>
<dbReference type="PANTHER" id="PTHR48045">
    <property type="entry name" value="UDP-GLYCOSYLTRANSFERASE 72B1"/>
    <property type="match status" value="1"/>
</dbReference>
<dbReference type="Gene3D" id="3.40.50.2000">
    <property type="entry name" value="Glycogen Phosphorylase B"/>
    <property type="match status" value="2"/>
</dbReference>
<evidence type="ECO:0000256" key="1">
    <source>
        <dbReference type="ARBA" id="ARBA00022679"/>
    </source>
</evidence>
<dbReference type="eggNOG" id="KOG1192">
    <property type="taxonomic scope" value="Eukaryota"/>
</dbReference>
<accession>A0A0W0FUZ2</accession>
<organism evidence="2 3">
    <name type="scientific">Moniliophthora roreri</name>
    <name type="common">Frosty pod rot fungus</name>
    <name type="synonym">Monilia roreri</name>
    <dbReference type="NCBI Taxonomy" id="221103"/>
    <lineage>
        <taxon>Eukaryota</taxon>
        <taxon>Fungi</taxon>
        <taxon>Dikarya</taxon>
        <taxon>Basidiomycota</taxon>
        <taxon>Agaricomycotina</taxon>
        <taxon>Agaricomycetes</taxon>
        <taxon>Agaricomycetidae</taxon>
        <taxon>Agaricales</taxon>
        <taxon>Marasmiineae</taxon>
        <taxon>Marasmiaceae</taxon>
        <taxon>Moniliophthora</taxon>
    </lineage>
</organism>
<gene>
    <name evidence="2" type="ORF">WG66_7346</name>
</gene>
<evidence type="ECO:0000313" key="3">
    <source>
        <dbReference type="Proteomes" id="UP000054988"/>
    </source>
</evidence>
<proteinExistence type="predicted"/>
<dbReference type="GO" id="GO:0008194">
    <property type="term" value="F:UDP-glycosyltransferase activity"/>
    <property type="evidence" value="ECO:0007669"/>
    <property type="project" value="InterPro"/>
</dbReference>
<reference evidence="2 3" key="1">
    <citation type="submission" date="2015-12" db="EMBL/GenBank/DDBJ databases">
        <title>Draft genome sequence of Moniliophthora roreri, the causal agent of frosty pod rot of cacao.</title>
        <authorList>
            <person name="Aime M.C."/>
            <person name="Diaz-Valderrama J.R."/>
            <person name="Kijpornyongpan T."/>
            <person name="Phillips-Mora W."/>
        </authorList>
    </citation>
    <scope>NUCLEOTIDE SEQUENCE [LARGE SCALE GENOMIC DNA]</scope>
    <source>
        <strain evidence="2 3">MCA 2952</strain>
    </source>
</reference>
<evidence type="ECO:0008006" key="4">
    <source>
        <dbReference type="Google" id="ProtNLM"/>
    </source>
</evidence>
<dbReference type="SUPFAM" id="SSF53756">
    <property type="entry name" value="UDP-Glycosyltransferase/glycogen phosphorylase"/>
    <property type="match status" value="1"/>
</dbReference>